<evidence type="ECO:0000313" key="3">
    <source>
        <dbReference type="Proteomes" id="UP000792457"/>
    </source>
</evidence>
<feature type="transmembrane region" description="Helical" evidence="1">
    <location>
        <begin position="35"/>
        <end position="58"/>
    </location>
</feature>
<dbReference type="Proteomes" id="UP000792457">
    <property type="component" value="Unassembled WGS sequence"/>
</dbReference>
<protein>
    <submittedName>
        <fullName evidence="2">Uncharacterized protein</fullName>
    </submittedName>
</protein>
<dbReference type="OrthoDB" id="6132759at2759"/>
<accession>A0A8K0NZ87</accession>
<reference evidence="2" key="1">
    <citation type="submission" date="2013-04" db="EMBL/GenBank/DDBJ databases">
        <authorList>
            <person name="Qu J."/>
            <person name="Murali S.C."/>
            <person name="Bandaranaike D."/>
            <person name="Bellair M."/>
            <person name="Blankenburg K."/>
            <person name="Chao H."/>
            <person name="Dinh H."/>
            <person name="Doddapaneni H."/>
            <person name="Downs B."/>
            <person name="Dugan-Rocha S."/>
            <person name="Elkadiri S."/>
            <person name="Gnanaolivu R.D."/>
            <person name="Hernandez B."/>
            <person name="Javaid M."/>
            <person name="Jayaseelan J.C."/>
            <person name="Lee S."/>
            <person name="Li M."/>
            <person name="Ming W."/>
            <person name="Munidasa M."/>
            <person name="Muniz J."/>
            <person name="Nguyen L."/>
            <person name="Ongeri F."/>
            <person name="Osuji N."/>
            <person name="Pu L.-L."/>
            <person name="Puazo M."/>
            <person name="Qu C."/>
            <person name="Quiroz J."/>
            <person name="Raj R."/>
            <person name="Weissenberger G."/>
            <person name="Xin Y."/>
            <person name="Zou X."/>
            <person name="Han Y."/>
            <person name="Richards S."/>
            <person name="Worley K."/>
            <person name="Muzny D."/>
            <person name="Gibbs R."/>
        </authorList>
    </citation>
    <scope>NUCLEOTIDE SEQUENCE</scope>
    <source>
        <strain evidence="2">Sampled in the wild</strain>
    </source>
</reference>
<keyword evidence="1" id="KW-0812">Transmembrane</keyword>
<evidence type="ECO:0000256" key="1">
    <source>
        <dbReference type="SAM" id="Phobius"/>
    </source>
</evidence>
<dbReference type="EMBL" id="KZ308314">
    <property type="protein sequence ID" value="KAG8227197.1"/>
    <property type="molecule type" value="Genomic_DNA"/>
</dbReference>
<evidence type="ECO:0000313" key="2">
    <source>
        <dbReference type="EMBL" id="KAG8227197.1"/>
    </source>
</evidence>
<organism evidence="2 3">
    <name type="scientific">Ladona fulva</name>
    <name type="common">Scarce chaser dragonfly</name>
    <name type="synonym">Libellula fulva</name>
    <dbReference type="NCBI Taxonomy" id="123851"/>
    <lineage>
        <taxon>Eukaryota</taxon>
        <taxon>Metazoa</taxon>
        <taxon>Ecdysozoa</taxon>
        <taxon>Arthropoda</taxon>
        <taxon>Hexapoda</taxon>
        <taxon>Insecta</taxon>
        <taxon>Pterygota</taxon>
        <taxon>Palaeoptera</taxon>
        <taxon>Odonata</taxon>
        <taxon>Epiprocta</taxon>
        <taxon>Anisoptera</taxon>
        <taxon>Libelluloidea</taxon>
        <taxon>Libellulidae</taxon>
        <taxon>Ladona</taxon>
    </lineage>
</organism>
<comment type="caution">
    <text evidence="2">The sequence shown here is derived from an EMBL/GenBank/DDBJ whole genome shotgun (WGS) entry which is preliminary data.</text>
</comment>
<sequence>NAIDQQATSYKGRKVKATTFFSLKDFLTKLYAMTYMYYNLFGCLITLVVGMVVSYVTGNPEKDIYEERMVHPRAIKISRLFPGKQRVFASPGSTFKSAATESNRAEDTNNLEPNKLDLGIVNKGLELDEKLS</sequence>
<keyword evidence="1" id="KW-0472">Membrane</keyword>
<keyword evidence="3" id="KW-1185">Reference proteome</keyword>
<gene>
    <name evidence="2" type="ORF">J437_LFUL003403</name>
</gene>
<keyword evidence="1" id="KW-1133">Transmembrane helix</keyword>
<feature type="non-terminal residue" evidence="2">
    <location>
        <position position="132"/>
    </location>
</feature>
<reference evidence="2" key="2">
    <citation type="submission" date="2017-10" db="EMBL/GenBank/DDBJ databases">
        <title>Ladona fulva Genome sequencing and assembly.</title>
        <authorList>
            <person name="Murali S."/>
            <person name="Richards S."/>
            <person name="Bandaranaike D."/>
            <person name="Bellair M."/>
            <person name="Blankenburg K."/>
            <person name="Chao H."/>
            <person name="Dinh H."/>
            <person name="Doddapaneni H."/>
            <person name="Dugan-Rocha S."/>
            <person name="Elkadiri S."/>
            <person name="Gnanaolivu R."/>
            <person name="Hernandez B."/>
            <person name="Skinner E."/>
            <person name="Javaid M."/>
            <person name="Lee S."/>
            <person name="Li M."/>
            <person name="Ming W."/>
            <person name="Munidasa M."/>
            <person name="Muniz J."/>
            <person name="Nguyen L."/>
            <person name="Hughes D."/>
            <person name="Osuji N."/>
            <person name="Pu L.-L."/>
            <person name="Puazo M."/>
            <person name="Qu C."/>
            <person name="Quiroz J."/>
            <person name="Raj R."/>
            <person name="Weissenberger G."/>
            <person name="Xin Y."/>
            <person name="Zou X."/>
            <person name="Han Y."/>
            <person name="Worley K."/>
            <person name="Muzny D."/>
            <person name="Gibbs R."/>
        </authorList>
    </citation>
    <scope>NUCLEOTIDE SEQUENCE</scope>
    <source>
        <strain evidence="2">Sampled in the wild</strain>
    </source>
</reference>
<dbReference type="AlphaFoldDB" id="A0A8K0NZ87"/>
<name>A0A8K0NZ87_LADFU</name>
<proteinExistence type="predicted"/>